<dbReference type="EMBL" id="CAJVPY010013634">
    <property type="protein sequence ID" value="CAG8741834.1"/>
    <property type="molecule type" value="Genomic_DNA"/>
</dbReference>
<keyword evidence="2" id="KW-1185">Reference proteome</keyword>
<evidence type="ECO:0000313" key="1">
    <source>
        <dbReference type="EMBL" id="CAG8741834.1"/>
    </source>
</evidence>
<protein>
    <submittedName>
        <fullName evidence="1">6268_t:CDS:1</fullName>
    </submittedName>
</protein>
<name>A0A9N9NKE8_9GLOM</name>
<evidence type="ECO:0000313" key="2">
    <source>
        <dbReference type="Proteomes" id="UP000789405"/>
    </source>
</evidence>
<dbReference type="AlphaFoldDB" id="A0A9N9NKE8"/>
<sequence length="58" mass="6942">TSFKSETRNESRLRFRRWSLRGYDSLTVSLDDCVLYWPVEECVLKLAVLPNFNFLEKL</sequence>
<gene>
    <name evidence="1" type="ORF">DERYTH_LOCUS16076</name>
</gene>
<proteinExistence type="predicted"/>
<comment type="caution">
    <text evidence="1">The sequence shown here is derived from an EMBL/GenBank/DDBJ whole genome shotgun (WGS) entry which is preliminary data.</text>
</comment>
<organism evidence="1 2">
    <name type="scientific">Dentiscutata erythropus</name>
    <dbReference type="NCBI Taxonomy" id="1348616"/>
    <lineage>
        <taxon>Eukaryota</taxon>
        <taxon>Fungi</taxon>
        <taxon>Fungi incertae sedis</taxon>
        <taxon>Mucoromycota</taxon>
        <taxon>Glomeromycotina</taxon>
        <taxon>Glomeromycetes</taxon>
        <taxon>Diversisporales</taxon>
        <taxon>Gigasporaceae</taxon>
        <taxon>Dentiscutata</taxon>
    </lineage>
</organism>
<reference evidence="1" key="1">
    <citation type="submission" date="2021-06" db="EMBL/GenBank/DDBJ databases">
        <authorList>
            <person name="Kallberg Y."/>
            <person name="Tangrot J."/>
            <person name="Rosling A."/>
        </authorList>
    </citation>
    <scope>NUCLEOTIDE SEQUENCE</scope>
    <source>
        <strain evidence="1">MA453B</strain>
    </source>
</reference>
<accession>A0A9N9NKE8</accession>
<feature type="non-terminal residue" evidence="1">
    <location>
        <position position="1"/>
    </location>
</feature>
<dbReference type="Proteomes" id="UP000789405">
    <property type="component" value="Unassembled WGS sequence"/>
</dbReference>